<dbReference type="EMBL" id="ADBJ01000015">
    <property type="protein sequence ID" value="EFA83463.1"/>
    <property type="molecule type" value="Genomic_DNA"/>
</dbReference>
<keyword evidence="2" id="KW-0472">Membrane</keyword>
<protein>
    <submittedName>
        <fullName evidence="3">Uncharacterized protein</fullName>
    </submittedName>
</protein>
<keyword evidence="2" id="KW-0812">Transmembrane</keyword>
<feature type="transmembrane region" description="Helical" evidence="2">
    <location>
        <begin position="40"/>
        <end position="63"/>
    </location>
</feature>
<name>D3B598_HETP5</name>
<keyword evidence="1" id="KW-0175">Coiled coil</keyword>
<dbReference type="InParanoid" id="D3B598"/>
<evidence type="ECO:0000313" key="4">
    <source>
        <dbReference type="Proteomes" id="UP000001396"/>
    </source>
</evidence>
<dbReference type="AlphaFoldDB" id="D3B598"/>
<proteinExistence type="predicted"/>
<keyword evidence="2" id="KW-1133">Transmembrane helix</keyword>
<dbReference type="RefSeq" id="XP_020435580.1">
    <property type="nucleotide sequence ID" value="XM_020574538.1"/>
</dbReference>
<comment type="caution">
    <text evidence="3">The sequence shown here is derived from an EMBL/GenBank/DDBJ whole genome shotgun (WGS) entry which is preliminary data.</text>
</comment>
<feature type="coiled-coil region" evidence="1">
    <location>
        <begin position="89"/>
        <end position="123"/>
    </location>
</feature>
<evidence type="ECO:0000313" key="3">
    <source>
        <dbReference type="EMBL" id="EFA83463.1"/>
    </source>
</evidence>
<dbReference type="Proteomes" id="UP000001396">
    <property type="component" value="Unassembled WGS sequence"/>
</dbReference>
<reference evidence="3 4" key="1">
    <citation type="journal article" date="2011" name="Genome Res.">
        <title>Phylogeny-wide analysis of social amoeba genomes highlights ancient origins for complex intercellular communication.</title>
        <authorList>
            <person name="Heidel A.J."/>
            <person name="Lawal H.M."/>
            <person name="Felder M."/>
            <person name="Schilde C."/>
            <person name="Helps N.R."/>
            <person name="Tunggal B."/>
            <person name="Rivero F."/>
            <person name="John U."/>
            <person name="Schleicher M."/>
            <person name="Eichinger L."/>
            <person name="Platzer M."/>
            <person name="Noegel A.A."/>
            <person name="Schaap P."/>
            <person name="Gloeckner G."/>
        </authorList>
    </citation>
    <scope>NUCLEOTIDE SEQUENCE [LARGE SCALE GENOMIC DNA]</scope>
    <source>
        <strain evidence="4">ATCC 26659 / Pp 5 / PN500</strain>
    </source>
</reference>
<gene>
    <name evidence="3" type="ORF">PPL_03611</name>
</gene>
<keyword evidence="4" id="KW-1185">Reference proteome</keyword>
<dbReference type="GeneID" id="31359098"/>
<evidence type="ECO:0000256" key="2">
    <source>
        <dbReference type="SAM" id="Phobius"/>
    </source>
</evidence>
<organism evidence="3 4">
    <name type="scientific">Heterostelium pallidum (strain ATCC 26659 / Pp 5 / PN500)</name>
    <name type="common">Cellular slime mold</name>
    <name type="synonym">Polysphondylium pallidum</name>
    <dbReference type="NCBI Taxonomy" id="670386"/>
    <lineage>
        <taxon>Eukaryota</taxon>
        <taxon>Amoebozoa</taxon>
        <taxon>Evosea</taxon>
        <taxon>Eumycetozoa</taxon>
        <taxon>Dictyostelia</taxon>
        <taxon>Acytosteliales</taxon>
        <taxon>Acytosteliaceae</taxon>
        <taxon>Heterostelium</taxon>
    </lineage>
</organism>
<feature type="coiled-coil region" evidence="1">
    <location>
        <begin position="166"/>
        <end position="193"/>
    </location>
</feature>
<evidence type="ECO:0000256" key="1">
    <source>
        <dbReference type="SAM" id="Coils"/>
    </source>
</evidence>
<accession>D3B598</accession>
<sequence length="380" mass="44169">MASENLSKDKAYENLHNQFTAIQLELVRQRKENIKIQSKFYFVTSTLILIIAILICFHLYYLFPSELNAALIKELKSLKDEAKTSLYSLDDFKSRVNAMNTTIKALTEEKERLSRENGQLKDSIGKEFSTLVTSGDEHATERLKQIISMSNSIDDIAHQLKEAESSDRYQKENELMLAELNAFKQECENLLKQKSYLLQLLEDKEDQLELYFLTVARSIKLQIANLGWECNLNIYDLYETAINTPKLSFEEWPIYFQNLIYITSRIDISRRITGYPLTFLISRLEDKIHSQSSLILPAISFLKSKHSKNNGIINLIVDSNIDKSFSSSRRSSPTMENLQQSIIMDRIWHAKTYRASRTDKVKRSKDLRTYQVSRSRTIET</sequence>